<proteinExistence type="predicted"/>
<gene>
    <name evidence="1" type="ORF">E5986_08255</name>
</gene>
<comment type="caution">
    <text evidence="1">The sequence shown here is derived from an EMBL/GenBank/DDBJ whole genome shotgun (WGS) entry which is preliminary data.</text>
</comment>
<dbReference type="RefSeq" id="WP_136435006.1">
    <property type="nucleotide sequence ID" value="NZ_SSTJ01000010.1"/>
</dbReference>
<dbReference type="EMBL" id="SSTJ01000010">
    <property type="protein sequence ID" value="THG36883.1"/>
    <property type="molecule type" value="Genomic_DNA"/>
</dbReference>
<reference evidence="1 2" key="1">
    <citation type="submission" date="2019-04" db="EMBL/GenBank/DDBJ databases">
        <title>Microbes associate with the intestines of laboratory mice.</title>
        <authorList>
            <person name="Navarre W."/>
            <person name="Wong E."/>
            <person name="Huang K.C."/>
            <person name="Tropini C."/>
            <person name="Ng K."/>
            <person name="Yu B."/>
        </authorList>
    </citation>
    <scope>NUCLEOTIDE SEQUENCE [LARGE SCALE GENOMIC DNA]</scope>
    <source>
        <strain evidence="1 2">NM80_B27</strain>
    </source>
</reference>
<evidence type="ECO:0000313" key="2">
    <source>
        <dbReference type="Proteomes" id="UP000308978"/>
    </source>
</evidence>
<sequence length="73" mass="8025">MSNPRSDLGFDFFISPIRISRTSAASPESRVKFRIAAARPSKYAADPTNIEIIFSSGRLANFDDARNAAMRSS</sequence>
<dbReference type="Proteomes" id="UP000308978">
    <property type="component" value="Unassembled WGS sequence"/>
</dbReference>
<accession>A0A4S4G128</accession>
<organism evidence="1 2">
    <name type="scientific">Adlercreutzia caecimuris</name>
    <dbReference type="NCBI Taxonomy" id="671266"/>
    <lineage>
        <taxon>Bacteria</taxon>
        <taxon>Bacillati</taxon>
        <taxon>Actinomycetota</taxon>
        <taxon>Coriobacteriia</taxon>
        <taxon>Eggerthellales</taxon>
        <taxon>Eggerthellaceae</taxon>
        <taxon>Adlercreutzia</taxon>
    </lineage>
</organism>
<name>A0A4S4G128_9ACTN</name>
<protein>
    <submittedName>
        <fullName evidence="1">Uncharacterized protein</fullName>
    </submittedName>
</protein>
<evidence type="ECO:0000313" key="1">
    <source>
        <dbReference type="EMBL" id="THG36883.1"/>
    </source>
</evidence>
<dbReference type="AlphaFoldDB" id="A0A4S4G128"/>